<protein>
    <submittedName>
        <fullName evidence="2">Uncharacterized protein</fullName>
    </submittedName>
</protein>
<dbReference type="AlphaFoldDB" id="A0A0C2C020"/>
<proteinExistence type="predicted"/>
<dbReference type="Proteomes" id="UP000054047">
    <property type="component" value="Unassembled WGS sequence"/>
</dbReference>
<evidence type="ECO:0000313" key="3">
    <source>
        <dbReference type="Proteomes" id="UP000054047"/>
    </source>
</evidence>
<sequence>MKEKEKAKFMTTNSVYNASDEDSDDVEIQLNGQVTGHHAPTPASSSLNGIYQPCFEKKKWRLVTPP</sequence>
<accession>A0A0C2C020</accession>
<organism evidence="2 3">
    <name type="scientific">Ancylostoma duodenale</name>
    <dbReference type="NCBI Taxonomy" id="51022"/>
    <lineage>
        <taxon>Eukaryota</taxon>
        <taxon>Metazoa</taxon>
        <taxon>Ecdysozoa</taxon>
        <taxon>Nematoda</taxon>
        <taxon>Chromadorea</taxon>
        <taxon>Rhabditida</taxon>
        <taxon>Rhabditina</taxon>
        <taxon>Rhabditomorpha</taxon>
        <taxon>Strongyloidea</taxon>
        <taxon>Ancylostomatidae</taxon>
        <taxon>Ancylostomatinae</taxon>
        <taxon>Ancylostoma</taxon>
    </lineage>
</organism>
<evidence type="ECO:0000313" key="2">
    <source>
        <dbReference type="EMBL" id="KIH42957.1"/>
    </source>
</evidence>
<feature type="region of interest" description="Disordered" evidence="1">
    <location>
        <begin position="1"/>
        <end position="24"/>
    </location>
</feature>
<gene>
    <name evidence="2" type="ORF">ANCDUO_27051</name>
</gene>
<evidence type="ECO:0000256" key="1">
    <source>
        <dbReference type="SAM" id="MobiDB-lite"/>
    </source>
</evidence>
<dbReference type="OrthoDB" id="248923at2759"/>
<name>A0A0C2C020_9BILA</name>
<reference evidence="2 3" key="1">
    <citation type="submission" date="2013-12" db="EMBL/GenBank/DDBJ databases">
        <title>Draft genome of the parsitic nematode Ancylostoma duodenale.</title>
        <authorList>
            <person name="Mitreva M."/>
        </authorList>
    </citation>
    <scope>NUCLEOTIDE SEQUENCE [LARGE SCALE GENOMIC DNA]</scope>
    <source>
        <strain evidence="2 3">Zhejiang</strain>
    </source>
</reference>
<dbReference type="EMBL" id="KN790574">
    <property type="protein sequence ID" value="KIH42957.1"/>
    <property type="molecule type" value="Genomic_DNA"/>
</dbReference>
<keyword evidence="3" id="KW-1185">Reference proteome</keyword>